<evidence type="ECO:0000313" key="3">
    <source>
        <dbReference type="Proteomes" id="UP000193907"/>
    </source>
</evidence>
<dbReference type="Proteomes" id="UP000230971">
    <property type="component" value="Unassembled WGS sequence"/>
</dbReference>
<gene>
    <name evidence="1" type="ORF">AWB95_06030</name>
    <name evidence="2" type="ORF">CQY23_22060</name>
</gene>
<dbReference type="Proteomes" id="UP000193907">
    <property type="component" value="Unassembled WGS sequence"/>
</dbReference>
<accession>A0A1X1RU73</accession>
<evidence type="ECO:0000313" key="4">
    <source>
        <dbReference type="Proteomes" id="UP000230971"/>
    </source>
</evidence>
<proteinExistence type="predicted"/>
<reference evidence="2 4" key="2">
    <citation type="journal article" date="2017" name="Infect. Genet. Evol.">
        <title>The new phylogeny of the genus Mycobacterium: The old and the news.</title>
        <authorList>
            <person name="Tortoli E."/>
            <person name="Fedrizzi T."/>
            <person name="Meehan C.J."/>
            <person name="Trovato A."/>
            <person name="Grottola A."/>
            <person name="Giacobazzi E."/>
            <person name="Serpini G.F."/>
            <person name="Tagliazucchi S."/>
            <person name="Fabio A."/>
            <person name="Bettua C."/>
            <person name="Bertorelli R."/>
            <person name="Frascaro F."/>
            <person name="De Sanctis V."/>
            <person name="Pecorari M."/>
            <person name="Jousson O."/>
            <person name="Segata N."/>
            <person name="Cirillo D.M."/>
        </authorList>
    </citation>
    <scope>NUCLEOTIDE SEQUENCE [LARGE SCALE GENOMIC DNA]</scope>
    <source>
        <strain evidence="2 4">NCTC 12882</strain>
    </source>
</reference>
<comment type="caution">
    <text evidence="1">The sequence shown here is derived from an EMBL/GenBank/DDBJ whole genome shotgun (WGS) entry which is preliminary data.</text>
</comment>
<dbReference type="AlphaFoldDB" id="A0A1X1RU73"/>
<sequence>MPSERMGLTAELHRTGYAVQELRLVDRNSLALAGFSVICSRGTSTVGSSRCRVDLAAMIYRCIDGHVETLFGESVSAIMQHEFGARVTFERAHRLAANGAARVREIAVVIRARQKVRVGERRRA</sequence>
<dbReference type="EMBL" id="PDKV01000042">
    <property type="protein sequence ID" value="PIB74151.1"/>
    <property type="molecule type" value="Genomic_DNA"/>
</dbReference>
<evidence type="ECO:0000313" key="1">
    <source>
        <dbReference type="EMBL" id="ORV17880.1"/>
    </source>
</evidence>
<dbReference type="STRING" id="28045.AWB95_06030"/>
<reference evidence="1 3" key="1">
    <citation type="submission" date="2016-01" db="EMBL/GenBank/DDBJ databases">
        <title>The new phylogeny of the genus Mycobacterium.</title>
        <authorList>
            <person name="Tarcisio F."/>
            <person name="Conor M."/>
            <person name="Antonella G."/>
            <person name="Elisabetta G."/>
            <person name="Giulia F.S."/>
            <person name="Sara T."/>
            <person name="Anna F."/>
            <person name="Clotilde B."/>
            <person name="Roberto B."/>
            <person name="Veronica D.S."/>
            <person name="Fabio R."/>
            <person name="Monica P."/>
            <person name="Olivier J."/>
            <person name="Enrico T."/>
            <person name="Nicola S."/>
        </authorList>
    </citation>
    <scope>NUCLEOTIDE SEQUENCE [LARGE SCALE GENOMIC DNA]</scope>
    <source>
        <strain evidence="1 3">DSM 44243</strain>
    </source>
</reference>
<dbReference type="EMBL" id="LQOM01000018">
    <property type="protein sequence ID" value="ORV17880.1"/>
    <property type="molecule type" value="Genomic_DNA"/>
</dbReference>
<keyword evidence="3" id="KW-1185">Reference proteome</keyword>
<protein>
    <submittedName>
        <fullName evidence="1">Uncharacterized protein</fullName>
    </submittedName>
</protein>
<name>A0A1X1RU73_MYCCE</name>
<evidence type="ECO:0000313" key="2">
    <source>
        <dbReference type="EMBL" id="PIB74151.1"/>
    </source>
</evidence>
<organism evidence="1 3">
    <name type="scientific">Mycobacterium celatum</name>
    <dbReference type="NCBI Taxonomy" id="28045"/>
    <lineage>
        <taxon>Bacteria</taxon>
        <taxon>Bacillati</taxon>
        <taxon>Actinomycetota</taxon>
        <taxon>Actinomycetes</taxon>
        <taxon>Mycobacteriales</taxon>
        <taxon>Mycobacteriaceae</taxon>
        <taxon>Mycobacterium</taxon>
    </lineage>
</organism>